<dbReference type="InterPro" id="IPR017853">
    <property type="entry name" value="GH"/>
</dbReference>
<evidence type="ECO:0000256" key="10">
    <source>
        <dbReference type="RuleBase" id="RU361207"/>
    </source>
</evidence>
<evidence type="ECO:0000256" key="6">
    <source>
        <dbReference type="ARBA" id="ARBA00022679"/>
    </source>
</evidence>
<keyword evidence="12" id="KW-1185">Reference proteome</keyword>
<dbReference type="Pfam" id="PF02446">
    <property type="entry name" value="Glyco_hydro_77"/>
    <property type="match status" value="1"/>
</dbReference>
<evidence type="ECO:0000313" key="11">
    <source>
        <dbReference type="EMBL" id="KRN50520.1"/>
    </source>
</evidence>
<dbReference type="SUPFAM" id="SSF51445">
    <property type="entry name" value="(Trans)glycosidases"/>
    <property type="match status" value="1"/>
</dbReference>
<evidence type="ECO:0000256" key="9">
    <source>
        <dbReference type="ARBA" id="ARBA00031501"/>
    </source>
</evidence>
<dbReference type="AlphaFoldDB" id="A0A0R2HD82"/>
<organism evidence="11 12">
    <name type="scientific">Kandleria vitulina DSM 20405</name>
    <dbReference type="NCBI Taxonomy" id="1410657"/>
    <lineage>
        <taxon>Bacteria</taxon>
        <taxon>Bacillati</taxon>
        <taxon>Bacillota</taxon>
        <taxon>Erysipelotrichia</taxon>
        <taxon>Erysipelotrichales</taxon>
        <taxon>Coprobacillaceae</taxon>
        <taxon>Kandleria</taxon>
    </lineage>
</organism>
<name>A0A0R2HD82_9FIRM</name>
<evidence type="ECO:0000256" key="5">
    <source>
        <dbReference type="ARBA" id="ARBA00022676"/>
    </source>
</evidence>
<evidence type="ECO:0000256" key="2">
    <source>
        <dbReference type="ARBA" id="ARBA00005684"/>
    </source>
</evidence>
<sequence length="463" mass="55156">MFTLTQREAGILMPIASLPSRHGIGEFGPEAYKFIDLISKTQLKYWQILPLNPLGFGNSPYQPYSSFAGDEIYIYLEDMPHYDISSTKIDYDGARNWKEKYLREAYNKFEKDEDYEAFKKKAFWLDDYAHFMTMKKQNSSSWQEWKNEKEDLEEVEYQCFIQYLFYKQWMDIKAYANKKGIQIIGDMPMYVGLDSADVYYSREDFLLDEDGYPTSVAGVPPDYFSKDGQLWGNPLYDWEKQKKDGYQFWMKRLSWNKDLYDIIRIDHFRAFDTYWSIPAKEKTARHGEWLLGPSYDFFDQLFKVYPDIKLIAEDLGDLREEVLTLKDHYHLLGMRIGQYSLGKQEEKEDFKLPEYCIVYTGTHDNDSVKGWYDSQSKKEKRRVRRILHRYKGKAPEKILRFTLDSDCILSIIPVQDFIFLGGESRLNTPGTVGSPNWEWKLRDFYKFESKLGFIRQLLNEYDR</sequence>
<keyword evidence="7 10" id="KW-0119">Carbohydrate metabolism</keyword>
<comment type="similarity">
    <text evidence="2 10">Belongs to the disproportionating enzyme family.</text>
</comment>
<evidence type="ECO:0000313" key="12">
    <source>
        <dbReference type="Proteomes" id="UP000051841"/>
    </source>
</evidence>
<comment type="caution">
    <text evidence="11">The sequence shown here is derived from an EMBL/GenBank/DDBJ whole genome shotgun (WGS) entry which is preliminary data.</text>
</comment>
<dbReference type="PANTHER" id="PTHR32438:SF5">
    <property type="entry name" value="4-ALPHA-GLUCANOTRANSFERASE DPE1, CHLOROPLASTIC_AMYLOPLASTIC"/>
    <property type="match status" value="1"/>
</dbReference>
<dbReference type="RefSeq" id="WP_031589000.1">
    <property type="nucleotide sequence ID" value="NZ_JNKN01000008.1"/>
</dbReference>
<dbReference type="Proteomes" id="UP000051841">
    <property type="component" value="Unassembled WGS sequence"/>
</dbReference>
<dbReference type="GO" id="GO:0005975">
    <property type="term" value="P:carbohydrate metabolic process"/>
    <property type="evidence" value="ECO:0007669"/>
    <property type="project" value="InterPro"/>
</dbReference>
<dbReference type="InterPro" id="IPR003385">
    <property type="entry name" value="Glyco_hydro_77"/>
</dbReference>
<proteinExistence type="inferred from homology"/>
<evidence type="ECO:0000256" key="3">
    <source>
        <dbReference type="ARBA" id="ARBA00012560"/>
    </source>
</evidence>
<dbReference type="PANTHER" id="PTHR32438">
    <property type="entry name" value="4-ALPHA-GLUCANOTRANSFERASE DPE1, CHLOROPLASTIC/AMYLOPLASTIC"/>
    <property type="match status" value="1"/>
</dbReference>
<evidence type="ECO:0000256" key="8">
    <source>
        <dbReference type="ARBA" id="ARBA00031423"/>
    </source>
</evidence>
<evidence type="ECO:0000256" key="7">
    <source>
        <dbReference type="ARBA" id="ARBA00023277"/>
    </source>
</evidence>
<dbReference type="EMBL" id="JQBL01000008">
    <property type="protein sequence ID" value="KRN50520.1"/>
    <property type="molecule type" value="Genomic_DNA"/>
</dbReference>
<dbReference type="NCBIfam" id="NF011080">
    <property type="entry name" value="PRK14508.1-3"/>
    <property type="match status" value="1"/>
</dbReference>
<dbReference type="EC" id="2.4.1.25" evidence="3 10"/>
<keyword evidence="5 10" id="KW-0328">Glycosyltransferase</keyword>
<evidence type="ECO:0000256" key="4">
    <source>
        <dbReference type="ARBA" id="ARBA00020295"/>
    </source>
</evidence>
<dbReference type="GO" id="GO:0004134">
    <property type="term" value="F:4-alpha-glucanotransferase activity"/>
    <property type="evidence" value="ECO:0007669"/>
    <property type="project" value="UniProtKB-EC"/>
</dbReference>
<reference evidence="11 12" key="1">
    <citation type="journal article" date="2015" name="Genome Announc.">
        <title>Expanding the biotechnology potential of lactobacilli through comparative genomics of 213 strains and associated genera.</title>
        <authorList>
            <person name="Sun Z."/>
            <person name="Harris H.M."/>
            <person name="McCann A."/>
            <person name="Guo C."/>
            <person name="Argimon S."/>
            <person name="Zhang W."/>
            <person name="Yang X."/>
            <person name="Jeffery I.B."/>
            <person name="Cooney J.C."/>
            <person name="Kagawa T.F."/>
            <person name="Liu W."/>
            <person name="Song Y."/>
            <person name="Salvetti E."/>
            <person name="Wrobel A."/>
            <person name="Rasinkangas P."/>
            <person name="Parkhill J."/>
            <person name="Rea M.C."/>
            <person name="O'Sullivan O."/>
            <person name="Ritari J."/>
            <person name="Douillard F.P."/>
            <person name="Paul Ross R."/>
            <person name="Yang R."/>
            <person name="Briner A.E."/>
            <person name="Felis G.E."/>
            <person name="de Vos W.M."/>
            <person name="Barrangou R."/>
            <person name="Klaenhammer T.R."/>
            <person name="Caufield P.W."/>
            <person name="Cui Y."/>
            <person name="Zhang H."/>
            <person name="O'Toole P.W."/>
        </authorList>
    </citation>
    <scope>NUCLEOTIDE SEQUENCE [LARGE SCALE GENOMIC DNA]</scope>
    <source>
        <strain evidence="11 12">DSM 20405</strain>
    </source>
</reference>
<evidence type="ECO:0000256" key="1">
    <source>
        <dbReference type="ARBA" id="ARBA00000439"/>
    </source>
</evidence>
<dbReference type="PATRIC" id="fig|1410657.5.peg.2078"/>
<comment type="catalytic activity">
    <reaction evidence="1 10">
        <text>Transfers a segment of a (1-&gt;4)-alpha-D-glucan to a new position in an acceptor, which may be glucose or a (1-&gt;4)-alpha-D-glucan.</text>
        <dbReference type="EC" id="2.4.1.25"/>
    </reaction>
</comment>
<keyword evidence="6 10" id="KW-0808">Transferase</keyword>
<dbReference type="Gene3D" id="3.20.20.80">
    <property type="entry name" value="Glycosidases"/>
    <property type="match status" value="1"/>
</dbReference>
<accession>A0A0R2HD82</accession>
<gene>
    <name evidence="11" type="ORF">IV49_GL002014</name>
</gene>
<protein>
    <recommendedName>
        <fullName evidence="4 10">4-alpha-glucanotransferase</fullName>
        <ecNumber evidence="3 10">2.4.1.25</ecNumber>
    </recommendedName>
    <alternativeName>
        <fullName evidence="8 10">Amylomaltase</fullName>
    </alternativeName>
    <alternativeName>
        <fullName evidence="9 10">Disproportionating enzyme</fullName>
    </alternativeName>
</protein>
<dbReference type="NCBIfam" id="TIGR00217">
    <property type="entry name" value="malQ"/>
    <property type="match status" value="1"/>
</dbReference>